<name>A0A9P6JXI6_9FUNG</name>
<proteinExistence type="predicted"/>
<keyword evidence="3" id="KW-1185">Reference proteome</keyword>
<comment type="caution">
    <text evidence="2">The sequence shown here is derived from an EMBL/GenBank/DDBJ whole genome shotgun (WGS) entry which is preliminary data.</text>
</comment>
<feature type="compositionally biased region" description="Polar residues" evidence="1">
    <location>
        <begin position="255"/>
        <end position="275"/>
    </location>
</feature>
<dbReference type="Proteomes" id="UP000723463">
    <property type="component" value="Unassembled WGS sequence"/>
</dbReference>
<accession>A0A9P6JXI6</accession>
<sequence length="536" mass="58658">MSPRSEFEAALFRYIEHVLEESSEDTAKLVLGVAELAYRALIKKGQSASVPSASDSALDGHHQSSLETVQTLLSLPIHGESSLGQLFPVDSQPQPTVSVPPHGSQDSMGAPSIARSLEVPFDDMVLLEDESVVLCQEAFMDHDNSFFSLPSQNLMTPLSRQNLMATLPALPALPDLSALPTVPLFSVLPSVATVPVLSAHSAHTPLLSSQSSDSHPSATTSTIYSVNNATSPTPFPLSPSLPCSPSPILEYIDPPQSQSDVLDSNASQPARTCNYPSSIEFPNGAVVEERSIEGGDSQTDPHSVGWATFLLYSHVYEFRKGRSGEKWYKVKDSETKVKRAQFDRAITTSTLELQGSSFNKVFGAEGAPLNTAEQESKINSKVLPPMLKVVYYKMCLGIYFCDQDPLCEYTERPMQPALKRKDALPPPAQSRCNKKEHQRSPLAYKNCDATMAVHHACNNTTIEIHHKGFHDHLKPPPVRVPPEAKRELKKWVKLAPEQTTSKALIANDFRSAASSIHPGLAHSGRFYHYRKGIKAE</sequence>
<dbReference type="AlphaFoldDB" id="A0A9P6JXI6"/>
<gene>
    <name evidence="2" type="ORF">EC957_010605</name>
</gene>
<evidence type="ECO:0000313" key="3">
    <source>
        <dbReference type="Proteomes" id="UP000723463"/>
    </source>
</evidence>
<evidence type="ECO:0000256" key="1">
    <source>
        <dbReference type="SAM" id="MobiDB-lite"/>
    </source>
</evidence>
<feature type="region of interest" description="Disordered" evidence="1">
    <location>
        <begin position="206"/>
        <end position="225"/>
    </location>
</feature>
<feature type="compositionally biased region" description="Low complexity" evidence="1">
    <location>
        <begin position="206"/>
        <end position="222"/>
    </location>
</feature>
<evidence type="ECO:0000313" key="2">
    <source>
        <dbReference type="EMBL" id="KAF9536506.1"/>
    </source>
</evidence>
<feature type="region of interest" description="Disordered" evidence="1">
    <location>
        <begin position="254"/>
        <end position="275"/>
    </location>
</feature>
<dbReference type="EMBL" id="JAAAXW010000676">
    <property type="protein sequence ID" value="KAF9536506.1"/>
    <property type="molecule type" value="Genomic_DNA"/>
</dbReference>
<protein>
    <submittedName>
        <fullName evidence="2">Uncharacterized protein</fullName>
    </submittedName>
</protein>
<organism evidence="2 3">
    <name type="scientific">Mortierella hygrophila</name>
    <dbReference type="NCBI Taxonomy" id="979708"/>
    <lineage>
        <taxon>Eukaryota</taxon>
        <taxon>Fungi</taxon>
        <taxon>Fungi incertae sedis</taxon>
        <taxon>Mucoromycota</taxon>
        <taxon>Mortierellomycotina</taxon>
        <taxon>Mortierellomycetes</taxon>
        <taxon>Mortierellales</taxon>
        <taxon>Mortierellaceae</taxon>
        <taxon>Mortierella</taxon>
    </lineage>
</organism>
<reference evidence="2" key="1">
    <citation type="journal article" date="2020" name="Fungal Divers.">
        <title>Resolving the Mortierellaceae phylogeny through synthesis of multi-gene phylogenetics and phylogenomics.</title>
        <authorList>
            <person name="Vandepol N."/>
            <person name="Liber J."/>
            <person name="Desiro A."/>
            <person name="Na H."/>
            <person name="Kennedy M."/>
            <person name="Barry K."/>
            <person name="Grigoriev I.V."/>
            <person name="Miller A.N."/>
            <person name="O'Donnell K."/>
            <person name="Stajich J.E."/>
            <person name="Bonito G."/>
        </authorList>
    </citation>
    <scope>NUCLEOTIDE SEQUENCE</scope>
    <source>
        <strain evidence="2">NRRL 2591</strain>
    </source>
</reference>